<evidence type="ECO:0000313" key="5">
    <source>
        <dbReference type="Proteomes" id="UP000317839"/>
    </source>
</evidence>
<name>A0A545T2J1_9GAMM</name>
<keyword evidence="5" id="KW-1185">Reference proteome</keyword>
<dbReference type="GO" id="GO:0016020">
    <property type="term" value="C:membrane"/>
    <property type="evidence" value="ECO:0007669"/>
    <property type="project" value="InterPro"/>
</dbReference>
<protein>
    <submittedName>
        <fullName evidence="4">VacJ family lipoprotein</fullName>
    </submittedName>
</protein>
<dbReference type="Pfam" id="PF04333">
    <property type="entry name" value="MlaA"/>
    <property type="match status" value="1"/>
</dbReference>
<dbReference type="OrthoDB" id="9785326at2"/>
<dbReference type="RefSeq" id="WP_142943833.1">
    <property type="nucleotide sequence ID" value="NZ_VIKR01000006.1"/>
</dbReference>
<evidence type="ECO:0000313" key="4">
    <source>
        <dbReference type="EMBL" id="TQV71434.1"/>
    </source>
</evidence>
<keyword evidence="4" id="KW-0449">Lipoprotein</keyword>
<reference evidence="4 5" key="1">
    <citation type="submission" date="2019-06" db="EMBL/GenBank/DDBJ databases">
        <title>Draft genome of Aliikangiella marina GYP-15.</title>
        <authorList>
            <person name="Wang G."/>
        </authorList>
    </citation>
    <scope>NUCLEOTIDE SEQUENCE [LARGE SCALE GENOMIC DNA]</scope>
    <source>
        <strain evidence="4 5">GYP-15</strain>
    </source>
</reference>
<accession>A0A545T2J1</accession>
<evidence type="ECO:0000256" key="3">
    <source>
        <dbReference type="SAM" id="SignalP"/>
    </source>
</evidence>
<dbReference type="GO" id="GO:0120010">
    <property type="term" value="P:intermembrane phospholipid transfer"/>
    <property type="evidence" value="ECO:0007669"/>
    <property type="project" value="TreeGrafter"/>
</dbReference>
<dbReference type="AlphaFoldDB" id="A0A545T2J1"/>
<dbReference type="EMBL" id="VIKR01000006">
    <property type="protein sequence ID" value="TQV71434.1"/>
    <property type="molecule type" value="Genomic_DNA"/>
</dbReference>
<comment type="caution">
    <text evidence="4">The sequence shown here is derived from an EMBL/GenBank/DDBJ whole genome shotgun (WGS) entry which is preliminary data.</text>
</comment>
<dbReference type="PRINTS" id="PR01805">
    <property type="entry name" value="VACJLIPOPROT"/>
</dbReference>
<dbReference type="InterPro" id="IPR007428">
    <property type="entry name" value="MlaA"/>
</dbReference>
<comment type="similarity">
    <text evidence="1">Belongs to the MlaA family.</text>
</comment>
<feature type="chain" id="PRO_5021828570" evidence="3">
    <location>
        <begin position="22"/>
        <end position="241"/>
    </location>
</feature>
<organism evidence="4 5">
    <name type="scientific">Aliikangiella marina</name>
    <dbReference type="NCBI Taxonomy" id="1712262"/>
    <lineage>
        <taxon>Bacteria</taxon>
        <taxon>Pseudomonadati</taxon>
        <taxon>Pseudomonadota</taxon>
        <taxon>Gammaproteobacteria</taxon>
        <taxon>Oceanospirillales</taxon>
        <taxon>Pleioneaceae</taxon>
        <taxon>Aliikangiella</taxon>
    </lineage>
</organism>
<keyword evidence="2 3" id="KW-0732">Signal</keyword>
<dbReference type="Proteomes" id="UP000317839">
    <property type="component" value="Unassembled WGS sequence"/>
</dbReference>
<evidence type="ECO:0000256" key="1">
    <source>
        <dbReference type="ARBA" id="ARBA00010634"/>
    </source>
</evidence>
<gene>
    <name evidence="4" type="ORF">FLL45_19970</name>
</gene>
<dbReference type="PANTHER" id="PTHR30035">
    <property type="entry name" value="LIPOPROTEIN VACJ-RELATED"/>
    <property type="match status" value="1"/>
</dbReference>
<dbReference type="PANTHER" id="PTHR30035:SF3">
    <property type="entry name" value="INTERMEMBRANE PHOSPHOLIPID TRANSPORT SYSTEM LIPOPROTEIN MLAA"/>
    <property type="match status" value="1"/>
</dbReference>
<sequence length="241" mass="26826">MLTKKLLLVLMALIVSGCASTGTNKDDPWEGWNRGVYKFNKAVDDNVAKPLTLGYKAVTPDIVETGVSNVFSNLEDVSNAANNLLQGKIGDSFSDIGRLLVNTTLGIGGLWDHASDMGLEKHDEDFGQTLGVWGVESGPYVMLPFLGFSTLRDTAAFPVDRELDPVSHIDHDLTRYSVNVLQLIDTRSALLPLEEQLKDVIDEYAFTRDVYLQNRRFKVLDGEVPFEDDECDEEDEEDCDF</sequence>
<dbReference type="PROSITE" id="PS51257">
    <property type="entry name" value="PROKAR_LIPOPROTEIN"/>
    <property type="match status" value="1"/>
</dbReference>
<feature type="signal peptide" evidence="3">
    <location>
        <begin position="1"/>
        <end position="21"/>
    </location>
</feature>
<evidence type="ECO:0000256" key="2">
    <source>
        <dbReference type="ARBA" id="ARBA00022729"/>
    </source>
</evidence>
<proteinExistence type="inferred from homology"/>